<evidence type="ECO:0008006" key="4">
    <source>
        <dbReference type="Google" id="ProtNLM"/>
    </source>
</evidence>
<dbReference type="RefSeq" id="WP_345918662.1">
    <property type="nucleotide sequence ID" value="NZ_JBDIVE010000002.1"/>
</dbReference>
<protein>
    <recommendedName>
        <fullName evidence="4">SWIM-type domain-containing protein</fullName>
    </recommendedName>
</protein>
<accession>A0ABU9YVY7</accession>
<keyword evidence="3" id="KW-1185">Reference proteome</keyword>
<feature type="compositionally biased region" description="Basic and acidic residues" evidence="1">
    <location>
        <begin position="300"/>
        <end position="319"/>
    </location>
</feature>
<feature type="compositionally biased region" description="Basic and acidic residues" evidence="1">
    <location>
        <begin position="276"/>
        <end position="286"/>
    </location>
</feature>
<gene>
    <name evidence="2" type="ORF">ABDB84_05355</name>
</gene>
<dbReference type="EMBL" id="JBDIVE010000002">
    <property type="protein sequence ID" value="MEN3067899.1"/>
    <property type="molecule type" value="Genomic_DNA"/>
</dbReference>
<evidence type="ECO:0000256" key="1">
    <source>
        <dbReference type="SAM" id="MobiDB-lite"/>
    </source>
</evidence>
<organism evidence="2 3">
    <name type="scientific">Uliginosibacterium sediminicola</name>
    <dbReference type="NCBI Taxonomy" id="2024550"/>
    <lineage>
        <taxon>Bacteria</taxon>
        <taxon>Pseudomonadati</taxon>
        <taxon>Pseudomonadota</taxon>
        <taxon>Betaproteobacteria</taxon>
        <taxon>Rhodocyclales</taxon>
        <taxon>Zoogloeaceae</taxon>
        <taxon>Uliginosibacterium</taxon>
    </lineage>
</organism>
<reference evidence="2 3" key="1">
    <citation type="journal article" date="2018" name="Int. J. Syst. Evol. Microbiol.">
        <title>Uliginosibacterium sediminicola sp. nov., isolated from freshwater sediment.</title>
        <authorList>
            <person name="Hwang W.M."/>
            <person name="Kim S.M."/>
            <person name="Kang K."/>
            <person name="Ahn T.Y."/>
        </authorList>
    </citation>
    <scope>NUCLEOTIDE SEQUENCE [LARGE SCALE GENOMIC DNA]</scope>
    <source>
        <strain evidence="2 3">M1-21</strain>
    </source>
</reference>
<evidence type="ECO:0000313" key="3">
    <source>
        <dbReference type="Proteomes" id="UP001410394"/>
    </source>
</evidence>
<feature type="region of interest" description="Disordered" evidence="1">
    <location>
        <begin position="276"/>
        <end position="337"/>
    </location>
</feature>
<evidence type="ECO:0000313" key="2">
    <source>
        <dbReference type="EMBL" id="MEN3067899.1"/>
    </source>
</evidence>
<feature type="region of interest" description="Disordered" evidence="1">
    <location>
        <begin position="1"/>
        <end position="35"/>
    </location>
</feature>
<feature type="compositionally biased region" description="Basic and acidic residues" evidence="1">
    <location>
        <begin position="10"/>
        <end position="32"/>
    </location>
</feature>
<comment type="caution">
    <text evidence="2">The sequence shown here is derived from an EMBL/GenBank/DDBJ whole genome shotgun (WGS) entry which is preliminary data.</text>
</comment>
<proteinExistence type="predicted"/>
<name>A0ABU9YVY7_9RHOO</name>
<sequence length="364" mass="39529">MADIGKIRGHAAEATERARADQLQRKDAEKRPGSIILGKQDVQGEYDIGRLLYTTLGGQNRVITTDDLATFRQNIRQVQKRLKKGVTARQVIDLAKSHPLPSGGDGMTDLERARKQIHTGVAASANVAANKTLDVRFITNAGPDSDVHRHHVLVKFLAFDESARAMMATATDGARAPAALTPKQAANRIRHGRLAFDCDCGRHRYFLRYIATIGGFNAGRDEHGFPKIRNPGLRGIACKHVLRVMSEIDSSTAVLNFLTKVMEKVLQSADNKARLQHKQDEAEKAAAKQAAGKRGILTSADRDARNTAARERRALESAAKKAKKPKKPTSATGRATLRSAGALAKQFGLTAEQVIALLEAAKKG</sequence>
<dbReference type="Proteomes" id="UP001410394">
    <property type="component" value="Unassembled WGS sequence"/>
</dbReference>